<keyword evidence="2" id="KW-1185">Reference proteome</keyword>
<dbReference type="EMBL" id="CAJJDN010000102">
    <property type="protein sequence ID" value="CAD8113197.1"/>
    <property type="molecule type" value="Genomic_DNA"/>
</dbReference>
<reference evidence="1" key="1">
    <citation type="submission" date="2021-01" db="EMBL/GenBank/DDBJ databases">
        <authorList>
            <consortium name="Genoscope - CEA"/>
            <person name="William W."/>
        </authorList>
    </citation>
    <scope>NUCLEOTIDE SEQUENCE</scope>
</reference>
<sequence>MFLLKLQKYGCNHLNQCSSFFENFSFKIKTKRELNLSLYLADSLKPKTKPKNYLNKGRIKKPKIFLLLYWNKDQTTRITIRNTNQSNEPYILYNLFDFLGYQQKGVFDSLNQLFLQIQIKLNFSSNELRKAKFQFTTINEILDQSSSWTWEVLEQTLIQYLLNTKTKTSSPAAQNS</sequence>
<dbReference type="Proteomes" id="UP000692954">
    <property type="component" value="Unassembled WGS sequence"/>
</dbReference>
<gene>
    <name evidence="1" type="ORF">PSON_ATCC_30995.1.T1020164</name>
</gene>
<evidence type="ECO:0000313" key="1">
    <source>
        <dbReference type="EMBL" id="CAD8113197.1"/>
    </source>
</evidence>
<comment type="caution">
    <text evidence="1">The sequence shown here is derived from an EMBL/GenBank/DDBJ whole genome shotgun (WGS) entry which is preliminary data.</text>
</comment>
<accession>A0A8S1QED9</accession>
<organism evidence="1 2">
    <name type="scientific">Paramecium sonneborni</name>
    <dbReference type="NCBI Taxonomy" id="65129"/>
    <lineage>
        <taxon>Eukaryota</taxon>
        <taxon>Sar</taxon>
        <taxon>Alveolata</taxon>
        <taxon>Ciliophora</taxon>
        <taxon>Intramacronucleata</taxon>
        <taxon>Oligohymenophorea</taxon>
        <taxon>Peniculida</taxon>
        <taxon>Parameciidae</taxon>
        <taxon>Paramecium</taxon>
    </lineage>
</organism>
<evidence type="ECO:0000313" key="2">
    <source>
        <dbReference type="Proteomes" id="UP000692954"/>
    </source>
</evidence>
<dbReference type="AlphaFoldDB" id="A0A8S1QED9"/>
<proteinExistence type="predicted"/>
<protein>
    <submittedName>
        <fullName evidence="1">Uncharacterized protein</fullName>
    </submittedName>
</protein>
<name>A0A8S1QED9_9CILI</name>